<accession>B1ZSY7</accession>
<evidence type="ECO:0000256" key="1">
    <source>
        <dbReference type="SAM" id="MobiDB-lite"/>
    </source>
</evidence>
<evidence type="ECO:0000313" key="3">
    <source>
        <dbReference type="Proteomes" id="UP000007013"/>
    </source>
</evidence>
<reference evidence="2 3" key="1">
    <citation type="journal article" date="2011" name="J. Bacteriol.">
        <title>Genome sequence of the verrucomicrobium Opitutus terrae PB90-1, an abundant inhabitant of rice paddy soil ecosystems.</title>
        <authorList>
            <person name="van Passel M.W."/>
            <person name="Kant R."/>
            <person name="Palva A."/>
            <person name="Copeland A."/>
            <person name="Lucas S."/>
            <person name="Lapidus A."/>
            <person name="Glavina del Rio T."/>
            <person name="Pitluck S."/>
            <person name="Goltsman E."/>
            <person name="Clum A."/>
            <person name="Sun H."/>
            <person name="Schmutz J."/>
            <person name="Larimer F.W."/>
            <person name="Land M.L."/>
            <person name="Hauser L."/>
            <person name="Kyrpides N."/>
            <person name="Mikhailova N."/>
            <person name="Richardson P.P."/>
            <person name="Janssen P.H."/>
            <person name="de Vos W.M."/>
            <person name="Smidt H."/>
        </authorList>
    </citation>
    <scope>NUCLEOTIDE SEQUENCE [LARGE SCALE GENOMIC DNA]</scope>
    <source>
        <strain evidence="3">DSM 11246 / JCM 15787 / PB90-1</strain>
    </source>
</reference>
<sequence length="388" mass="40803">MTEDFEIESLSYLLGQMEPTRRAAFEAELERDPAAAAAFKECADAMARFACDSAPAEPMSATDQQAALTAILAATGGAKPQPVPAASKVIPWSRYAWPIAAALLLGLNLVQFKRPLQPTAGGGRDASGPSLTATSRPAGAGEQAAVVTPPAGAQSQVENTTLAATETNGTATMERGGGAKPEQARQFEELGRKYADLQRTHAALRADYDAAVRLLASHSVIDKTIGRLAAMELVDSASYARGERKGLLEIARGILTEPGVVVADTSTPPTTDTPGDGIGTALSPEVSRPVAPPYAWAVYDEKENRGYLNLYNLPEVQAGQSLQLWVKPVDALAYQRVGEVPNQMRDGTGSLYYTLPEGAAPPAEILITQESKDAAPVEPTGPVVLRGP</sequence>
<evidence type="ECO:0008006" key="4">
    <source>
        <dbReference type="Google" id="ProtNLM"/>
    </source>
</evidence>
<dbReference type="STRING" id="452637.Oter_2494"/>
<gene>
    <name evidence="2" type="ordered locus">Oter_2494</name>
</gene>
<feature type="compositionally biased region" description="Low complexity" evidence="1">
    <location>
        <begin position="264"/>
        <end position="275"/>
    </location>
</feature>
<protein>
    <recommendedName>
        <fullName evidence="4">Anti-sigma-K factor RskA</fullName>
    </recommendedName>
</protein>
<dbReference type="KEGG" id="ote:Oter_2494"/>
<proteinExistence type="predicted"/>
<dbReference type="Proteomes" id="UP000007013">
    <property type="component" value="Chromosome"/>
</dbReference>
<dbReference type="HOGENOM" id="CLU_711405_0_0_0"/>
<dbReference type="RefSeq" id="WP_012375311.1">
    <property type="nucleotide sequence ID" value="NC_010571.1"/>
</dbReference>
<dbReference type="AlphaFoldDB" id="B1ZSY7"/>
<feature type="region of interest" description="Disordered" evidence="1">
    <location>
        <begin position="262"/>
        <end position="284"/>
    </location>
</feature>
<feature type="region of interest" description="Disordered" evidence="1">
    <location>
        <begin position="119"/>
        <end position="156"/>
    </location>
</feature>
<name>B1ZSY7_OPITP</name>
<keyword evidence="3" id="KW-1185">Reference proteome</keyword>
<dbReference type="EMBL" id="CP001032">
    <property type="protein sequence ID" value="ACB75776.1"/>
    <property type="molecule type" value="Genomic_DNA"/>
</dbReference>
<evidence type="ECO:0000313" key="2">
    <source>
        <dbReference type="EMBL" id="ACB75776.1"/>
    </source>
</evidence>
<organism evidence="2 3">
    <name type="scientific">Opitutus terrae (strain DSM 11246 / JCM 15787 / PB90-1)</name>
    <dbReference type="NCBI Taxonomy" id="452637"/>
    <lineage>
        <taxon>Bacteria</taxon>
        <taxon>Pseudomonadati</taxon>
        <taxon>Verrucomicrobiota</taxon>
        <taxon>Opitutia</taxon>
        <taxon>Opitutales</taxon>
        <taxon>Opitutaceae</taxon>
        <taxon>Opitutus</taxon>
    </lineage>
</organism>